<dbReference type="InterPro" id="IPR035965">
    <property type="entry name" value="PAS-like_dom_sf"/>
</dbReference>
<dbReference type="Pfam" id="PF00512">
    <property type="entry name" value="HisKA"/>
    <property type="match status" value="1"/>
</dbReference>
<keyword evidence="16" id="KW-1185">Reference proteome</keyword>
<keyword evidence="8 10" id="KW-1133">Transmembrane helix</keyword>
<feature type="domain" description="Histidine kinase" evidence="11">
    <location>
        <begin position="692"/>
        <end position="905"/>
    </location>
</feature>
<comment type="subcellular location">
    <subcellularLocation>
        <location evidence="2">Membrane</location>
    </subcellularLocation>
</comment>
<dbReference type="Gene3D" id="1.10.287.130">
    <property type="match status" value="1"/>
</dbReference>
<feature type="transmembrane region" description="Helical" evidence="10">
    <location>
        <begin position="166"/>
        <end position="187"/>
    </location>
</feature>
<dbReference type="Pfam" id="PF02518">
    <property type="entry name" value="HATPase_c"/>
    <property type="match status" value="1"/>
</dbReference>
<name>A0A1I4V1Y6_9GAMM</name>
<dbReference type="InterPro" id="IPR052162">
    <property type="entry name" value="Sensor_kinase/Photoreceptor"/>
</dbReference>
<dbReference type="GO" id="GO:0005886">
    <property type="term" value="C:plasma membrane"/>
    <property type="evidence" value="ECO:0007669"/>
    <property type="project" value="UniProtKB-ARBA"/>
</dbReference>
<dbReference type="Proteomes" id="UP000198575">
    <property type="component" value="Unassembled WGS sequence"/>
</dbReference>
<dbReference type="GO" id="GO:0000155">
    <property type="term" value="F:phosphorelay sensor kinase activity"/>
    <property type="evidence" value="ECO:0007669"/>
    <property type="project" value="InterPro"/>
</dbReference>
<dbReference type="InterPro" id="IPR004358">
    <property type="entry name" value="Sig_transdc_His_kin-like_C"/>
</dbReference>
<organism evidence="15 16">
    <name type="scientific">Dokdonella immobilis</name>
    <dbReference type="NCBI Taxonomy" id="578942"/>
    <lineage>
        <taxon>Bacteria</taxon>
        <taxon>Pseudomonadati</taxon>
        <taxon>Pseudomonadota</taxon>
        <taxon>Gammaproteobacteria</taxon>
        <taxon>Lysobacterales</taxon>
        <taxon>Rhodanobacteraceae</taxon>
        <taxon>Dokdonella</taxon>
    </lineage>
</organism>
<keyword evidence="5" id="KW-0808">Transferase</keyword>
<evidence type="ECO:0000313" key="16">
    <source>
        <dbReference type="Proteomes" id="UP000198575"/>
    </source>
</evidence>
<evidence type="ECO:0000256" key="8">
    <source>
        <dbReference type="ARBA" id="ARBA00022989"/>
    </source>
</evidence>
<dbReference type="STRING" id="578942.SAMN05216289_10134"/>
<evidence type="ECO:0000259" key="11">
    <source>
        <dbReference type="PROSITE" id="PS50109"/>
    </source>
</evidence>
<comment type="catalytic activity">
    <reaction evidence="1">
        <text>ATP + protein L-histidine = ADP + protein N-phospho-L-histidine.</text>
        <dbReference type="EC" id="2.7.13.3"/>
    </reaction>
</comment>
<dbReference type="PROSITE" id="PS50112">
    <property type="entry name" value="PAS"/>
    <property type="match status" value="1"/>
</dbReference>
<feature type="transmembrane region" description="Helical" evidence="10">
    <location>
        <begin position="128"/>
        <end position="154"/>
    </location>
</feature>
<dbReference type="InterPro" id="IPR036890">
    <property type="entry name" value="HATPase_C_sf"/>
</dbReference>
<dbReference type="InterPro" id="IPR000700">
    <property type="entry name" value="PAS-assoc_C"/>
</dbReference>
<dbReference type="OrthoDB" id="9808408at2"/>
<dbReference type="InterPro" id="IPR003594">
    <property type="entry name" value="HATPase_dom"/>
</dbReference>
<dbReference type="PRINTS" id="PR00344">
    <property type="entry name" value="BCTRLSENSOR"/>
</dbReference>
<dbReference type="FunFam" id="3.30.565.10:FF:000006">
    <property type="entry name" value="Sensor histidine kinase WalK"/>
    <property type="match status" value="1"/>
</dbReference>
<feature type="domain" description="PAC" evidence="13">
    <location>
        <begin position="624"/>
        <end position="674"/>
    </location>
</feature>
<dbReference type="InterPro" id="IPR042240">
    <property type="entry name" value="CHASE_sf"/>
</dbReference>
<keyword evidence="7" id="KW-0418">Kinase</keyword>
<dbReference type="Gene3D" id="3.30.450.20">
    <property type="entry name" value="PAS domain"/>
    <property type="match status" value="1"/>
</dbReference>
<evidence type="ECO:0000259" key="13">
    <source>
        <dbReference type="PROSITE" id="PS50113"/>
    </source>
</evidence>
<dbReference type="SUPFAM" id="SSF55874">
    <property type="entry name" value="ATPase domain of HSP90 chaperone/DNA topoisomerase II/histidine kinase"/>
    <property type="match status" value="1"/>
</dbReference>
<feature type="transmembrane region" description="Helical" evidence="10">
    <location>
        <begin position="64"/>
        <end position="83"/>
    </location>
</feature>
<evidence type="ECO:0000256" key="2">
    <source>
        <dbReference type="ARBA" id="ARBA00004370"/>
    </source>
</evidence>
<evidence type="ECO:0000259" key="14">
    <source>
        <dbReference type="PROSITE" id="PS50839"/>
    </source>
</evidence>
<dbReference type="Gene3D" id="3.30.450.350">
    <property type="entry name" value="CHASE domain"/>
    <property type="match status" value="1"/>
</dbReference>
<protein>
    <recommendedName>
        <fullName evidence="3">histidine kinase</fullName>
        <ecNumber evidence="3">2.7.13.3</ecNumber>
    </recommendedName>
</protein>
<dbReference type="CDD" id="cd00130">
    <property type="entry name" value="PAS"/>
    <property type="match status" value="1"/>
</dbReference>
<keyword evidence="4" id="KW-0597">Phosphoprotein</keyword>
<keyword evidence="6 10" id="KW-0812">Transmembrane</keyword>
<feature type="domain" description="CHASE" evidence="14">
    <location>
        <begin position="340"/>
        <end position="489"/>
    </location>
</feature>
<gene>
    <name evidence="15" type="ORF">SAMN05216289_10134</name>
</gene>
<dbReference type="SUPFAM" id="SSF55785">
    <property type="entry name" value="PYP-like sensor domain (PAS domain)"/>
    <property type="match status" value="1"/>
</dbReference>
<evidence type="ECO:0000259" key="12">
    <source>
        <dbReference type="PROSITE" id="PS50112"/>
    </source>
</evidence>
<dbReference type="PANTHER" id="PTHR43304:SF1">
    <property type="entry name" value="PAC DOMAIN-CONTAINING PROTEIN"/>
    <property type="match status" value="1"/>
</dbReference>
<sequence>MSPAPKTDPLYLAMVGLLTAVSLGAFALGWFVDVDWLDYRRGALVLSLVAALGLFLRARPVGRWVSMASGIAIVLACGLQLAWTVVRGAESAQQLSFAVTQSFASGMFCVGGALVLDALFPAQWGRHLLFGLLGSVAAMIGAAGIFAVIGGLSLDLDESLLGGMRLPGSAILLVAGLGLLIGARLRSDPFPDGNEPFFASEELRDRSGLAAALAVLLVTMGATLLVWRQVQEQNTRQLTLALDDSMRRLASALAVDLANAATLLDGVRGLFAASQHVDPDEWLQYFRQLSLFRGDQGIFLVGYAAPLENPPSATGSHGQAPLAARSIDAWPLDASGRMLPTVYAVPDGSAGRWAIGLNLQSIPVFAEAISRAETTMGPVVSGRAEFARYRDPESRTGVIVALALGGHGEPTARTSADQIGVSGFAYCALDIRQMVAEAQRESAAGLALRIVDDSPGPAGSALFESTEFDYATPFQSMTRTFGGRTWTISAQFMPDKHHVIGSRNPSVVLVGGFFAALVLFAVTWVLTGHRARALHLARRSNRELVRAQRAQQAVTDTAKAGIITADMAGNILYMNPSAAGQFGVDAQEMAGQSLECLMPERFRQAHKDGIERVASGGEARALGTALEMAGLRADGSEFPLEILLSAWTSENQIYFTAFLTDITDRHAAQLELTRRAQELERSNADLEQFAYVASHDLQEPLRMVASYVQLLARRYRGKLDSDADEFIGFAVDGATRMQNLIEDLLAYARVGRSGMKPVATPLRASAEAAVAQLQESISETAAVIRIDLDGGVMAVPGQLTQVFQNLIANALKFRGADAPHVTIDARREGPDWHVRVADNGIGIESRHCERVFAIFQRLHTRSEYSGTGIGLAICRRIIDSFGGRIWVESTPGKGSIFHFVLPQSGSQA</sequence>
<evidence type="ECO:0000256" key="4">
    <source>
        <dbReference type="ARBA" id="ARBA00022553"/>
    </source>
</evidence>
<dbReference type="SMART" id="SM01079">
    <property type="entry name" value="CHASE"/>
    <property type="match status" value="1"/>
</dbReference>
<dbReference type="PANTHER" id="PTHR43304">
    <property type="entry name" value="PHYTOCHROME-LIKE PROTEIN CPH1"/>
    <property type="match status" value="1"/>
</dbReference>
<keyword evidence="9 10" id="KW-0472">Membrane</keyword>
<evidence type="ECO:0000256" key="5">
    <source>
        <dbReference type="ARBA" id="ARBA00022679"/>
    </source>
</evidence>
<evidence type="ECO:0000256" key="9">
    <source>
        <dbReference type="ARBA" id="ARBA00023136"/>
    </source>
</evidence>
<dbReference type="RefSeq" id="WP_092403872.1">
    <property type="nucleotide sequence ID" value="NZ_FOVF01000001.1"/>
</dbReference>
<dbReference type="NCBIfam" id="TIGR00229">
    <property type="entry name" value="sensory_box"/>
    <property type="match status" value="1"/>
</dbReference>
<dbReference type="InterPro" id="IPR005467">
    <property type="entry name" value="His_kinase_dom"/>
</dbReference>
<dbReference type="PROSITE" id="PS50113">
    <property type="entry name" value="PAC"/>
    <property type="match status" value="1"/>
</dbReference>
<evidence type="ECO:0000256" key="7">
    <source>
        <dbReference type="ARBA" id="ARBA00022777"/>
    </source>
</evidence>
<dbReference type="SMART" id="SM00387">
    <property type="entry name" value="HATPase_c"/>
    <property type="match status" value="1"/>
</dbReference>
<dbReference type="PROSITE" id="PS50839">
    <property type="entry name" value="CHASE"/>
    <property type="match status" value="1"/>
</dbReference>
<dbReference type="SMART" id="SM00388">
    <property type="entry name" value="HisKA"/>
    <property type="match status" value="1"/>
</dbReference>
<evidence type="ECO:0000256" key="6">
    <source>
        <dbReference type="ARBA" id="ARBA00022692"/>
    </source>
</evidence>
<evidence type="ECO:0000256" key="3">
    <source>
        <dbReference type="ARBA" id="ARBA00012438"/>
    </source>
</evidence>
<dbReference type="SMART" id="SM00091">
    <property type="entry name" value="PAS"/>
    <property type="match status" value="1"/>
</dbReference>
<dbReference type="InterPro" id="IPR003661">
    <property type="entry name" value="HisK_dim/P_dom"/>
</dbReference>
<feature type="transmembrane region" description="Helical" evidence="10">
    <location>
        <begin position="95"/>
        <end position="116"/>
    </location>
</feature>
<evidence type="ECO:0000256" key="1">
    <source>
        <dbReference type="ARBA" id="ARBA00000085"/>
    </source>
</evidence>
<dbReference type="CDD" id="cd00082">
    <property type="entry name" value="HisKA"/>
    <property type="match status" value="1"/>
</dbReference>
<dbReference type="InterPro" id="IPR000014">
    <property type="entry name" value="PAS"/>
</dbReference>
<feature type="transmembrane region" description="Helical" evidence="10">
    <location>
        <begin position="506"/>
        <end position="526"/>
    </location>
</feature>
<feature type="transmembrane region" description="Helical" evidence="10">
    <location>
        <begin position="207"/>
        <end position="227"/>
    </location>
</feature>
<dbReference type="SUPFAM" id="SSF47384">
    <property type="entry name" value="Homodimeric domain of signal transducing histidine kinase"/>
    <property type="match status" value="1"/>
</dbReference>
<dbReference type="Gene3D" id="3.30.565.10">
    <property type="entry name" value="Histidine kinase-like ATPase, C-terminal domain"/>
    <property type="match status" value="1"/>
</dbReference>
<accession>A0A1I4V1Y6</accession>
<feature type="domain" description="PAS" evidence="12">
    <location>
        <begin position="547"/>
        <end position="617"/>
    </location>
</feature>
<feature type="transmembrane region" description="Helical" evidence="10">
    <location>
        <begin position="39"/>
        <end position="58"/>
    </location>
</feature>
<dbReference type="Pfam" id="PF03924">
    <property type="entry name" value="CHASE"/>
    <property type="match status" value="1"/>
</dbReference>
<dbReference type="InterPro" id="IPR006189">
    <property type="entry name" value="CHASE_dom"/>
</dbReference>
<dbReference type="EMBL" id="FOVF01000001">
    <property type="protein sequence ID" value="SFM95155.1"/>
    <property type="molecule type" value="Genomic_DNA"/>
</dbReference>
<feature type="transmembrane region" description="Helical" evidence="10">
    <location>
        <begin position="12"/>
        <end position="32"/>
    </location>
</feature>
<dbReference type="Pfam" id="PF13426">
    <property type="entry name" value="PAS_9"/>
    <property type="match status" value="1"/>
</dbReference>
<dbReference type="EC" id="2.7.13.3" evidence="3"/>
<dbReference type="InterPro" id="IPR036097">
    <property type="entry name" value="HisK_dim/P_sf"/>
</dbReference>
<dbReference type="AlphaFoldDB" id="A0A1I4V1Y6"/>
<evidence type="ECO:0000313" key="15">
    <source>
        <dbReference type="EMBL" id="SFM95155.1"/>
    </source>
</evidence>
<proteinExistence type="predicted"/>
<reference evidence="15 16" key="1">
    <citation type="submission" date="2016-10" db="EMBL/GenBank/DDBJ databases">
        <authorList>
            <person name="de Groot N.N."/>
        </authorList>
    </citation>
    <scope>NUCLEOTIDE SEQUENCE [LARGE SCALE GENOMIC DNA]</scope>
    <source>
        <strain evidence="15 16">CGMCC 1.7659</strain>
    </source>
</reference>
<evidence type="ECO:0000256" key="10">
    <source>
        <dbReference type="SAM" id="Phobius"/>
    </source>
</evidence>
<dbReference type="PROSITE" id="PS50109">
    <property type="entry name" value="HIS_KIN"/>
    <property type="match status" value="1"/>
</dbReference>